<accession>A0A5N5J4V7</accession>
<dbReference type="PRINTS" id="PR00019">
    <property type="entry name" value="LEURICHRPT"/>
</dbReference>
<dbReference type="Gene3D" id="3.80.10.10">
    <property type="entry name" value="Ribonuclease Inhibitor"/>
    <property type="match status" value="1"/>
</dbReference>
<dbReference type="Pfam" id="PF13855">
    <property type="entry name" value="LRR_8"/>
    <property type="match status" value="1"/>
</dbReference>
<dbReference type="SMART" id="SM00365">
    <property type="entry name" value="LRR_SD22"/>
    <property type="match status" value="4"/>
</dbReference>
<protein>
    <recommendedName>
        <fullName evidence="3">Leucine-rich repeat-containing N-terminal plant-type domain-containing protein</fullName>
    </recommendedName>
</protein>
<evidence type="ECO:0000313" key="2">
    <source>
        <dbReference type="Proteomes" id="UP000326939"/>
    </source>
</evidence>
<dbReference type="Proteomes" id="UP000326939">
    <property type="component" value="Chromosome 18"/>
</dbReference>
<comment type="caution">
    <text evidence="1">The sequence shown here is derived from an EMBL/GenBank/DDBJ whole genome shotgun (WGS) entry which is preliminary data.</text>
</comment>
<dbReference type="InterPro" id="IPR032675">
    <property type="entry name" value="LRR_dom_sf"/>
</dbReference>
<name>A0A5N5J4V7_9ROSI</name>
<sequence>MAHPCPPGEKAMPTTVIGIVSSAAAVFINHFKMSKLEYLDLRYNQLDNSILSYMDGLSSLKSLYLDYNRLKGLIDLKEYSINLETLYLSGNNISKVVASGGPTNVSTLYLNDITSYGSSFQTLLQSLGALPNLKKLDLGNNDLRGRILSDGFLNLKNLELLDLSYNTLNSNSIFRTIGTMNSLKTLWLQGCSFNGQLPISQGLCDLNHLRELDISSNKLVDSCLRVWQI</sequence>
<dbReference type="PANTHER" id="PTHR46662">
    <property type="entry name" value="DI-GLUCOSE BINDING PROTEIN WITH LEUCINE-RICH REPEAT DOMAIN-CONTAINING PROTEIN"/>
    <property type="match status" value="1"/>
</dbReference>
<organism evidence="1 2">
    <name type="scientific">Salix brachista</name>
    <dbReference type="NCBI Taxonomy" id="2182728"/>
    <lineage>
        <taxon>Eukaryota</taxon>
        <taxon>Viridiplantae</taxon>
        <taxon>Streptophyta</taxon>
        <taxon>Embryophyta</taxon>
        <taxon>Tracheophyta</taxon>
        <taxon>Spermatophyta</taxon>
        <taxon>Magnoliopsida</taxon>
        <taxon>eudicotyledons</taxon>
        <taxon>Gunneridae</taxon>
        <taxon>Pentapetalae</taxon>
        <taxon>rosids</taxon>
        <taxon>fabids</taxon>
        <taxon>Malpighiales</taxon>
        <taxon>Salicaceae</taxon>
        <taxon>Saliceae</taxon>
        <taxon>Salix</taxon>
    </lineage>
</organism>
<dbReference type="PANTHER" id="PTHR46662:SF104">
    <property type="entry name" value="GPI-ANCHORED ADHESIN-LIKE PROTEIN PGA55-RELATED"/>
    <property type="match status" value="1"/>
</dbReference>
<dbReference type="Pfam" id="PF13516">
    <property type="entry name" value="LRR_6"/>
    <property type="match status" value="1"/>
</dbReference>
<dbReference type="SUPFAM" id="SSF52058">
    <property type="entry name" value="L domain-like"/>
    <property type="match status" value="1"/>
</dbReference>
<proteinExistence type="predicted"/>
<reference evidence="2" key="1">
    <citation type="journal article" date="2019" name="Gigascience">
        <title>De novo genome assembly of the endangered Acer yangbiense, a plant species with extremely small populations endemic to Yunnan Province, China.</title>
        <authorList>
            <person name="Yang J."/>
            <person name="Wariss H.M."/>
            <person name="Tao L."/>
            <person name="Zhang R."/>
            <person name="Yun Q."/>
            <person name="Hollingsworth P."/>
            <person name="Dao Z."/>
            <person name="Luo G."/>
            <person name="Guo H."/>
            <person name="Ma Y."/>
            <person name="Sun W."/>
        </authorList>
    </citation>
    <scope>NUCLEOTIDE SEQUENCE [LARGE SCALE GENOMIC DNA]</scope>
    <source>
        <strain evidence="2">cv. br00</strain>
    </source>
</reference>
<dbReference type="InterPro" id="IPR001611">
    <property type="entry name" value="Leu-rich_rpt"/>
</dbReference>
<dbReference type="PROSITE" id="PS51450">
    <property type="entry name" value="LRR"/>
    <property type="match status" value="2"/>
</dbReference>
<evidence type="ECO:0008006" key="3">
    <source>
        <dbReference type="Google" id="ProtNLM"/>
    </source>
</evidence>
<gene>
    <name evidence="1" type="ORF">DKX38_028165</name>
</gene>
<evidence type="ECO:0000313" key="1">
    <source>
        <dbReference type="EMBL" id="KAB5514259.1"/>
    </source>
</evidence>
<keyword evidence="2" id="KW-1185">Reference proteome</keyword>
<dbReference type="Pfam" id="PF00560">
    <property type="entry name" value="LRR_1"/>
    <property type="match status" value="3"/>
</dbReference>
<dbReference type="AlphaFoldDB" id="A0A5N5J4V7"/>
<dbReference type="EMBL" id="VDCV01000018">
    <property type="protein sequence ID" value="KAB5514259.1"/>
    <property type="molecule type" value="Genomic_DNA"/>
</dbReference>